<comment type="similarity">
    <text evidence="1">Belongs to the eukaryotic ribosomal protein eL21 family.</text>
</comment>
<reference evidence="7" key="1">
    <citation type="submission" date="2023-05" db="EMBL/GenBank/DDBJ databases">
        <title>High-quality long-read genome of Scophthalmus maximus.</title>
        <authorList>
            <person name="Lien S."/>
            <person name="Martinez P."/>
        </authorList>
    </citation>
    <scope>NUCLEOTIDE SEQUENCE [LARGE SCALE GENOMIC DNA]</scope>
</reference>
<dbReference type="InterPro" id="IPR054599">
    <property type="entry name" value="TFIIIA_Zfn-C2H2"/>
</dbReference>
<accession>A0A8D3AUB2</accession>
<evidence type="ECO:0000313" key="7">
    <source>
        <dbReference type="Ensembl" id="ENSSMAP00000023647.2"/>
    </source>
</evidence>
<feature type="domain" description="C2H2-type" evidence="6">
    <location>
        <begin position="160"/>
        <end position="186"/>
    </location>
</feature>
<keyword evidence="5" id="KW-0863">Zinc-finger</keyword>
<keyword evidence="5" id="KW-0479">Metal-binding</keyword>
<dbReference type="PROSITE" id="PS01171">
    <property type="entry name" value="RIBOSOMAL_L21E"/>
    <property type="match status" value="1"/>
</dbReference>
<dbReference type="Proteomes" id="UP000694558">
    <property type="component" value="Chromosome 21"/>
</dbReference>
<reference evidence="7" key="2">
    <citation type="submission" date="2025-08" db="UniProtKB">
        <authorList>
            <consortium name="Ensembl"/>
        </authorList>
    </citation>
    <scope>IDENTIFICATION</scope>
</reference>
<dbReference type="SMART" id="SM00355">
    <property type="entry name" value="ZnF_C2H2"/>
    <property type="match status" value="6"/>
</dbReference>
<dbReference type="Ensembl" id="ENSSMAT00000023916.2">
    <property type="protein sequence ID" value="ENSSMAP00000023647.2"/>
    <property type="gene ID" value="ENSSMAG00000014422.2"/>
</dbReference>
<keyword evidence="5" id="KW-0862">Zinc</keyword>
<keyword evidence="3" id="KW-0687">Ribonucleoprotein</keyword>
<dbReference type="GeneTree" id="ENSGT00950000182922"/>
<dbReference type="FunFam" id="3.30.160.60:FF:001998">
    <property type="entry name" value="Transcription factor IIIA"/>
    <property type="match status" value="1"/>
</dbReference>
<dbReference type="GO" id="GO:0003735">
    <property type="term" value="F:structural constituent of ribosome"/>
    <property type="evidence" value="ECO:0007669"/>
    <property type="project" value="InterPro"/>
</dbReference>
<dbReference type="Gene3D" id="6.10.250.3260">
    <property type="match status" value="1"/>
</dbReference>
<dbReference type="GO" id="GO:0005840">
    <property type="term" value="C:ribosome"/>
    <property type="evidence" value="ECO:0007669"/>
    <property type="project" value="UniProtKB-KW"/>
</dbReference>
<dbReference type="InterPro" id="IPR018259">
    <property type="entry name" value="Ribosomal_eL21_CS"/>
</dbReference>
<evidence type="ECO:0000313" key="8">
    <source>
        <dbReference type="Proteomes" id="UP000694558"/>
    </source>
</evidence>
<dbReference type="Gene3D" id="3.30.160.60">
    <property type="entry name" value="Classic Zinc Finger"/>
    <property type="match status" value="4"/>
</dbReference>
<dbReference type="Pfam" id="PF22110">
    <property type="entry name" value="TFIIIA_zf-C2H2"/>
    <property type="match status" value="1"/>
</dbReference>
<evidence type="ECO:0000259" key="6">
    <source>
        <dbReference type="PROSITE" id="PS50157"/>
    </source>
</evidence>
<sequence>MTNTRGKRRGTRYMFSRPFRKHGPIPLSTYMRIYKKGDIVDIKGTGTIQKGMPHKCYHGKTGRVYNVTQHAVGIIVNKQVKGRILAKRINVRIEHVKHSKSRDSFLQRVKANESKKMEAKQKGSWVELKRQCDYQGCAKDFNKRNQLKSHKGEHEQLLPFHCTFSGCTKEFPSHGKLQHHKKVHEGYPCEAEACPFQGKTWTEYLKHRKEHKVKVLCGECKKRFNNTWYLHQHELRVHSGERRMLSCPREGCDKKFTGRFSFENHVLGDHDGKRPFSCAYAGCGKSFAMKENLWRHGVVHDPAKKKLKKLHPKKNQPWRKALQVKLAAAANQADANKLAAKLRNTALEDKKS</sequence>
<keyword evidence="2" id="KW-0689">Ribosomal protein</keyword>
<dbReference type="InterPro" id="IPR013087">
    <property type="entry name" value="Znf_C2H2_type"/>
</dbReference>
<dbReference type="PROSITE" id="PS50157">
    <property type="entry name" value="ZINC_FINGER_C2H2_2"/>
    <property type="match status" value="5"/>
</dbReference>
<dbReference type="InterPro" id="IPR036236">
    <property type="entry name" value="Znf_C2H2_sf"/>
</dbReference>
<feature type="domain" description="C2H2-type" evidence="6">
    <location>
        <begin position="130"/>
        <end position="159"/>
    </location>
</feature>
<proteinExistence type="inferred from homology"/>
<dbReference type="GO" id="GO:1990904">
    <property type="term" value="C:ribonucleoprotein complex"/>
    <property type="evidence" value="ECO:0007669"/>
    <property type="project" value="UniProtKB-KW"/>
</dbReference>
<dbReference type="InterPro" id="IPR001147">
    <property type="entry name" value="Ribosomal_eL21"/>
</dbReference>
<protein>
    <recommendedName>
        <fullName evidence="4">60S ribosomal protein L21</fullName>
    </recommendedName>
</protein>
<feature type="domain" description="C2H2-type" evidence="6">
    <location>
        <begin position="276"/>
        <end position="305"/>
    </location>
</feature>
<dbReference type="InterPro" id="IPR008991">
    <property type="entry name" value="Translation_prot_SH3-like_sf"/>
</dbReference>
<dbReference type="PROSITE" id="PS00028">
    <property type="entry name" value="ZINC_FINGER_C2H2_1"/>
    <property type="match status" value="5"/>
</dbReference>
<feature type="domain" description="C2H2-type" evidence="6">
    <location>
        <begin position="245"/>
        <end position="275"/>
    </location>
</feature>
<gene>
    <name evidence="7" type="primary">RPL21</name>
</gene>
<feature type="domain" description="C2H2-type" evidence="6">
    <location>
        <begin position="215"/>
        <end position="243"/>
    </location>
</feature>
<evidence type="ECO:0000256" key="1">
    <source>
        <dbReference type="ARBA" id="ARBA00008427"/>
    </source>
</evidence>
<evidence type="ECO:0000256" key="4">
    <source>
        <dbReference type="ARBA" id="ARBA00035327"/>
    </source>
</evidence>
<evidence type="ECO:0000256" key="3">
    <source>
        <dbReference type="ARBA" id="ARBA00023274"/>
    </source>
</evidence>
<organism evidence="7 8">
    <name type="scientific">Scophthalmus maximus</name>
    <name type="common">Turbot</name>
    <name type="synonym">Psetta maxima</name>
    <dbReference type="NCBI Taxonomy" id="52904"/>
    <lineage>
        <taxon>Eukaryota</taxon>
        <taxon>Metazoa</taxon>
        <taxon>Chordata</taxon>
        <taxon>Craniata</taxon>
        <taxon>Vertebrata</taxon>
        <taxon>Euteleostomi</taxon>
        <taxon>Actinopterygii</taxon>
        <taxon>Neopterygii</taxon>
        <taxon>Teleostei</taxon>
        <taxon>Neoteleostei</taxon>
        <taxon>Acanthomorphata</taxon>
        <taxon>Carangaria</taxon>
        <taxon>Pleuronectiformes</taxon>
        <taxon>Pleuronectoidei</taxon>
        <taxon>Scophthalmidae</taxon>
        <taxon>Scophthalmus</taxon>
    </lineage>
</organism>
<dbReference type="AlphaFoldDB" id="A0A8D3AUB2"/>
<dbReference type="SUPFAM" id="SSF50104">
    <property type="entry name" value="Translation proteins SH3-like domain"/>
    <property type="match status" value="1"/>
</dbReference>
<dbReference type="GO" id="GO:0006412">
    <property type="term" value="P:translation"/>
    <property type="evidence" value="ECO:0007669"/>
    <property type="project" value="InterPro"/>
</dbReference>
<dbReference type="FunFam" id="2.30.30.70:FF:000001">
    <property type="entry name" value="60S ribosomal protein L21"/>
    <property type="match status" value="1"/>
</dbReference>
<evidence type="ECO:0000256" key="2">
    <source>
        <dbReference type="ARBA" id="ARBA00022980"/>
    </source>
</evidence>
<evidence type="ECO:0000256" key="5">
    <source>
        <dbReference type="PROSITE-ProRule" id="PRU00042"/>
    </source>
</evidence>
<dbReference type="Pfam" id="PF00096">
    <property type="entry name" value="zf-C2H2"/>
    <property type="match status" value="1"/>
</dbReference>
<dbReference type="Gene3D" id="2.30.30.70">
    <property type="entry name" value="Ribosomal protein L21"/>
    <property type="match status" value="1"/>
</dbReference>
<dbReference type="PANTHER" id="PTHR20981">
    <property type="entry name" value="60S RIBOSOMAL PROTEIN L21"/>
    <property type="match status" value="1"/>
</dbReference>
<dbReference type="GO" id="GO:0008270">
    <property type="term" value="F:zinc ion binding"/>
    <property type="evidence" value="ECO:0007669"/>
    <property type="project" value="UniProtKB-KW"/>
</dbReference>
<dbReference type="InterPro" id="IPR036948">
    <property type="entry name" value="Ribosomal_eL21_sf"/>
</dbReference>
<dbReference type="Pfam" id="PF01157">
    <property type="entry name" value="Ribosomal_L21e"/>
    <property type="match status" value="1"/>
</dbReference>
<name>A0A8D3AUB2_SCOMX</name>
<dbReference type="SUPFAM" id="SSF57667">
    <property type="entry name" value="beta-beta-alpha zinc fingers"/>
    <property type="match status" value="3"/>
</dbReference>